<dbReference type="EMBL" id="CM042025">
    <property type="protein sequence ID" value="KAI3808252.1"/>
    <property type="molecule type" value="Genomic_DNA"/>
</dbReference>
<reference evidence="1 2" key="2">
    <citation type="journal article" date="2022" name="Mol. Ecol. Resour.">
        <title>The genomes of chicory, endive, great burdock and yacon provide insights into Asteraceae paleo-polyploidization history and plant inulin production.</title>
        <authorList>
            <person name="Fan W."/>
            <person name="Wang S."/>
            <person name="Wang H."/>
            <person name="Wang A."/>
            <person name="Jiang F."/>
            <person name="Liu H."/>
            <person name="Zhao H."/>
            <person name="Xu D."/>
            <person name="Zhang Y."/>
        </authorList>
    </citation>
    <scope>NUCLEOTIDE SEQUENCE [LARGE SCALE GENOMIC DNA]</scope>
    <source>
        <strain evidence="2">cv. Yunnan</strain>
        <tissue evidence="1">Leaves</tissue>
    </source>
</reference>
<dbReference type="Proteomes" id="UP001056120">
    <property type="component" value="Linkage Group LG08"/>
</dbReference>
<protein>
    <submittedName>
        <fullName evidence="1">Uncharacterized protein</fullName>
    </submittedName>
</protein>
<evidence type="ECO:0000313" key="1">
    <source>
        <dbReference type="EMBL" id="KAI3808252.1"/>
    </source>
</evidence>
<evidence type="ECO:0000313" key="2">
    <source>
        <dbReference type="Proteomes" id="UP001056120"/>
    </source>
</evidence>
<proteinExistence type="predicted"/>
<accession>A0ACB9IJJ7</accession>
<keyword evidence="2" id="KW-1185">Reference proteome</keyword>
<comment type="caution">
    <text evidence="1">The sequence shown here is derived from an EMBL/GenBank/DDBJ whole genome shotgun (WGS) entry which is preliminary data.</text>
</comment>
<gene>
    <name evidence="1" type="ORF">L1987_24201</name>
</gene>
<name>A0ACB9IJJ7_9ASTR</name>
<organism evidence="1 2">
    <name type="scientific">Smallanthus sonchifolius</name>
    <dbReference type="NCBI Taxonomy" id="185202"/>
    <lineage>
        <taxon>Eukaryota</taxon>
        <taxon>Viridiplantae</taxon>
        <taxon>Streptophyta</taxon>
        <taxon>Embryophyta</taxon>
        <taxon>Tracheophyta</taxon>
        <taxon>Spermatophyta</taxon>
        <taxon>Magnoliopsida</taxon>
        <taxon>eudicotyledons</taxon>
        <taxon>Gunneridae</taxon>
        <taxon>Pentapetalae</taxon>
        <taxon>asterids</taxon>
        <taxon>campanulids</taxon>
        <taxon>Asterales</taxon>
        <taxon>Asteraceae</taxon>
        <taxon>Asteroideae</taxon>
        <taxon>Heliantheae alliance</taxon>
        <taxon>Millerieae</taxon>
        <taxon>Smallanthus</taxon>
    </lineage>
</organism>
<sequence length="208" mass="22437">MVNTYIAVPTAVDYSLSLGAAATVCGVVIGLMAVAQVFSSVYFSAWSNKSYIKPLIFSSIVLLLGNTLYALAYDLNSYMSFWLDACSMTRAVNRRYISDCVPQKLRMKASAGFVTHVTCWEIANFSALCHINGLRRVLLRCSKARGMDLDDACDVIEDSGIGLLLCSLVRGDPSHKSLAFLASAAAFSNIGFRLGPPSPFGDVSCLGY</sequence>
<reference evidence="2" key="1">
    <citation type="journal article" date="2022" name="Mol. Ecol. Resour.">
        <title>The genomes of chicory, endive, great burdock and yacon provide insights into Asteraceae palaeo-polyploidization history and plant inulin production.</title>
        <authorList>
            <person name="Fan W."/>
            <person name="Wang S."/>
            <person name="Wang H."/>
            <person name="Wang A."/>
            <person name="Jiang F."/>
            <person name="Liu H."/>
            <person name="Zhao H."/>
            <person name="Xu D."/>
            <person name="Zhang Y."/>
        </authorList>
    </citation>
    <scope>NUCLEOTIDE SEQUENCE [LARGE SCALE GENOMIC DNA]</scope>
    <source>
        <strain evidence="2">cv. Yunnan</strain>
    </source>
</reference>